<dbReference type="OrthoDB" id="6627680at2759"/>
<evidence type="ECO:0000259" key="1">
    <source>
        <dbReference type="Pfam" id="PF21787"/>
    </source>
</evidence>
<comment type="caution">
    <text evidence="2">The sequence shown here is derived from an EMBL/GenBank/DDBJ whole genome shotgun (WGS) entry which is preliminary data.</text>
</comment>
<name>A0A9Q1C680_HOLLE</name>
<dbReference type="InterPro" id="IPR048365">
    <property type="entry name" value="TNP-like_RNaseH_N"/>
</dbReference>
<proteinExistence type="predicted"/>
<dbReference type="EMBL" id="JAIZAY010000007">
    <property type="protein sequence ID" value="KAJ8038904.1"/>
    <property type="molecule type" value="Genomic_DNA"/>
</dbReference>
<sequence>MKNVPFQCALVSSLQQVFLNLSLEVKSMTEQEKVCCLTLDEISLTSLQYGVKQGNFVGIVTLPNHSENVNHALAFILGGLLPVGNKVWLFISQAILQMRQF</sequence>
<evidence type="ECO:0000313" key="2">
    <source>
        <dbReference type="EMBL" id="KAJ8038904.1"/>
    </source>
</evidence>
<organism evidence="2 3">
    <name type="scientific">Holothuria leucospilota</name>
    <name type="common">Black long sea cucumber</name>
    <name type="synonym">Mertensiothuria leucospilota</name>
    <dbReference type="NCBI Taxonomy" id="206669"/>
    <lineage>
        <taxon>Eukaryota</taxon>
        <taxon>Metazoa</taxon>
        <taxon>Echinodermata</taxon>
        <taxon>Eleutherozoa</taxon>
        <taxon>Echinozoa</taxon>
        <taxon>Holothuroidea</taxon>
        <taxon>Aspidochirotacea</taxon>
        <taxon>Aspidochirotida</taxon>
        <taxon>Holothuriidae</taxon>
        <taxon>Holothuria</taxon>
    </lineage>
</organism>
<dbReference type="Pfam" id="PF21787">
    <property type="entry name" value="TNP-like_RNaseH_N"/>
    <property type="match status" value="1"/>
</dbReference>
<protein>
    <recommendedName>
        <fullName evidence="1">Transposable element P transposase-like RNase H domain-containing protein</fullName>
    </recommendedName>
</protein>
<feature type="domain" description="Transposable element P transposase-like RNase H" evidence="1">
    <location>
        <begin position="15"/>
        <end position="80"/>
    </location>
</feature>
<dbReference type="Proteomes" id="UP001152320">
    <property type="component" value="Chromosome 7"/>
</dbReference>
<keyword evidence="3" id="KW-1185">Reference proteome</keyword>
<accession>A0A9Q1C680</accession>
<reference evidence="2" key="1">
    <citation type="submission" date="2021-10" db="EMBL/GenBank/DDBJ databases">
        <title>Tropical sea cucumber genome reveals ecological adaptation and Cuvierian tubules defense mechanism.</title>
        <authorList>
            <person name="Chen T."/>
        </authorList>
    </citation>
    <scope>NUCLEOTIDE SEQUENCE</scope>
    <source>
        <strain evidence="2">Nanhai2018</strain>
        <tissue evidence="2">Muscle</tissue>
    </source>
</reference>
<dbReference type="AlphaFoldDB" id="A0A9Q1C680"/>
<gene>
    <name evidence="2" type="ORF">HOLleu_16464</name>
</gene>
<evidence type="ECO:0000313" key="3">
    <source>
        <dbReference type="Proteomes" id="UP001152320"/>
    </source>
</evidence>